<dbReference type="Proteomes" id="UP000427906">
    <property type="component" value="Chromosome"/>
</dbReference>
<dbReference type="AlphaFoldDB" id="A0A5K7YI18"/>
<proteinExistence type="predicted"/>
<gene>
    <name evidence="1" type="ORF">DSCA_14490</name>
</gene>
<evidence type="ECO:0000313" key="1">
    <source>
        <dbReference type="EMBL" id="BBO67519.1"/>
    </source>
</evidence>
<keyword evidence="2" id="KW-1185">Reference proteome</keyword>
<dbReference type="OrthoDB" id="5421342at2"/>
<dbReference type="EMBL" id="AP021874">
    <property type="protein sequence ID" value="BBO67519.1"/>
    <property type="molecule type" value="Genomic_DNA"/>
</dbReference>
<organism evidence="1 2">
    <name type="scientific">Desulfosarcina alkanivorans</name>
    <dbReference type="NCBI Taxonomy" id="571177"/>
    <lineage>
        <taxon>Bacteria</taxon>
        <taxon>Pseudomonadati</taxon>
        <taxon>Thermodesulfobacteriota</taxon>
        <taxon>Desulfobacteria</taxon>
        <taxon>Desulfobacterales</taxon>
        <taxon>Desulfosarcinaceae</taxon>
        <taxon>Desulfosarcina</taxon>
    </lineage>
</organism>
<accession>A0A5K7YI18</accession>
<reference evidence="1 2" key="1">
    <citation type="submission" date="2019-11" db="EMBL/GenBank/DDBJ databases">
        <title>Comparative genomics of hydrocarbon-degrading Desulfosarcina strains.</title>
        <authorList>
            <person name="Watanabe M."/>
            <person name="Kojima H."/>
            <person name="Fukui M."/>
        </authorList>
    </citation>
    <scope>NUCLEOTIDE SEQUENCE [LARGE SCALE GENOMIC DNA]</scope>
    <source>
        <strain evidence="1 2">PL12</strain>
    </source>
</reference>
<dbReference type="RefSeq" id="WP_155315772.1">
    <property type="nucleotide sequence ID" value="NZ_AP021874.1"/>
</dbReference>
<name>A0A5K7YI18_9BACT</name>
<sequence>MKDPWEQELSCAVACYRCNAKLSASDQRILSVFDHQPICLACKRKEEKRAEYAEVSRNMIGSCMMETEVMYGDPGGYCYFHFYPFTCDG</sequence>
<protein>
    <submittedName>
        <fullName evidence="1">Uncharacterized protein</fullName>
    </submittedName>
</protein>
<dbReference type="KEGG" id="dalk:DSCA_14490"/>
<evidence type="ECO:0000313" key="2">
    <source>
        <dbReference type="Proteomes" id="UP000427906"/>
    </source>
</evidence>